<sequence length="190" mass="20995">MIEAKLIGDWAKCKAFLDKLDDNFKKAYKTGLNRVGQAAVKSLKKGMTEGAPGGQKYAPNHPFTIARKGSSKPLINHGDLRNSITYRVIDGATVFAGVLRSAKGKDGHQMVNIAAIHELGDGNGGDLYIKVTPKMRAYLHSQGLHLKDSTKYIRIPRRPTFEPVFEAEKENWQELFIKTVQQGTMGAGRK</sequence>
<name>A0A3G2R5H8_9FIRM</name>
<reference evidence="1 2" key="1">
    <citation type="submission" date="2018-10" db="EMBL/GenBank/DDBJ databases">
        <authorList>
            <person name="Zhang X."/>
        </authorList>
    </citation>
    <scope>NUCLEOTIDE SEQUENCE [LARGE SCALE GENOMIC DNA]</scope>
    <source>
        <strain evidence="1 2">SK-G1</strain>
    </source>
</reference>
<evidence type="ECO:0000313" key="2">
    <source>
        <dbReference type="Proteomes" id="UP000280960"/>
    </source>
</evidence>
<organism evidence="1 2">
    <name type="scientific">Biomaibacter acetigenes</name>
    <dbReference type="NCBI Taxonomy" id="2316383"/>
    <lineage>
        <taxon>Bacteria</taxon>
        <taxon>Bacillati</taxon>
        <taxon>Bacillota</taxon>
        <taxon>Clostridia</taxon>
        <taxon>Thermosediminibacterales</taxon>
        <taxon>Tepidanaerobacteraceae</taxon>
        <taxon>Biomaibacter</taxon>
    </lineage>
</organism>
<evidence type="ECO:0000313" key="1">
    <source>
        <dbReference type="EMBL" id="AYO30595.1"/>
    </source>
</evidence>
<proteinExistence type="predicted"/>
<protein>
    <recommendedName>
        <fullName evidence="3">HK97 gp10 family phage protein</fullName>
    </recommendedName>
</protein>
<dbReference type="KEGG" id="bacg:D2962_08155"/>
<dbReference type="EMBL" id="CP033169">
    <property type="protein sequence ID" value="AYO30595.1"/>
    <property type="molecule type" value="Genomic_DNA"/>
</dbReference>
<dbReference type="Proteomes" id="UP000280960">
    <property type="component" value="Chromosome"/>
</dbReference>
<dbReference type="RefSeq" id="WP_122014685.1">
    <property type="nucleotide sequence ID" value="NZ_CP033169.1"/>
</dbReference>
<dbReference type="AlphaFoldDB" id="A0A3G2R5H8"/>
<gene>
    <name evidence="1" type="ORF">D2962_08155</name>
</gene>
<dbReference type="Pfam" id="PF05069">
    <property type="entry name" value="Phage_tail_S"/>
    <property type="match status" value="1"/>
</dbReference>
<accession>A0A3G2R5H8</accession>
<evidence type="ECO:0008006" key="3">
    <source>
        <dbReference type="Google" id="ProtNLM"/>
    </source>
</evidence>
<dbReference type="InterPro" id="IPR006522">
    <property type="entry name" value="Phage_virion_morphogenesis"/>
</dbReference>
<keyword evidence="2" id="KW-1185">Reference proteome</keyword>